<dbReference type="GO" id="GO:0003677">
    <property type="term" value="F:DNA binding"/>
    <property type="evidence" value="ECO:0007669"/>
    <property type="project" value="InterPro"/>
</dbReference>
<keyword evidence="1" id="KW-0479">Metal-binding</keyword>
<evidence type="ECO:0000256" key="1">
    <source>
        <dbReference type="ARBA" id="ARBA00022723"/>
    </source>
</evidence>
<dbReference type="PROSITE" id="PS50048">
    <property type="entry name" value="ZN2_CY6_FUNGAL_2"/>
    <property type="match status" value="1"/>
</dbReference>
<feature type="compositionally biased region" description="Polar residues" evidence="3">
    <location>
        <begin position="137"/>
        <end position="150"/>
    </location>
</feature>
<dbReference type="InterPro" id="IPR001138">
    <property type="entry name" value="Zn2Cys6_DnaBD"/>
</dbReference>
<evidence type="ECO:0000313" key="6">
    <source>
        <dbReference type="Proteomes" id="UP001150266"/>
    </source>
</evidence>
<dbReference type="OrthoDB" id="4456959at2759"/>
<dbReference type="InterPro" id="IPR050987">
    <property type="entry name" value="AtrR-like"/>
</dbReference>
<dbReference type="AlphaFoldDB" id="A0A9W8ZYN1"/>
<proteinExistence type="predicted"/>
<protein>
    <submittedName>
        <fullName evidence="5">Fungal-specific transcription factor domain-containing protein</fullName>
    </submittedName>
</protein>
<reference evidence="5" key="1">
    <citation type="submission" date="2022-08" db="EMBL/GenBank/DDBJ databases">
        <title>A Global Phylogenomic Analysis of the Shiitake Genus Lentinula.</title>
        <authorList>
            <consortium name="DOE Joint Genome Institute"/>
            <person name="Sierra-Patev S."/>
            <person name="Min B."/>
            <person name="Naranjo-Ortiz M."/>
            <person name="Looney B."/>
            <person name="Konkel Z."/>
            <person name="Slot J.C."/>
            <person name="Sakamoto Y."/>
            <person name="Steenwyk J.L."/>
            <person name="Rokas A."/>
            <person name="Carro J."/>
            <person name="Camarero S."/>
            <person name="Ferreira P."/>
            <person name="Molpeceres G."/>
            <person name="Ruiz-Duenas F.J."/>
            <person name="Serrano A."/>
            <person name="Henrissat B."/>
            <person name="Drula E."/>
            <person name="Hughes K.W."/>
            <person name="Mata J.L."/>
            <person name="Ishikawa N.K."/>
            <person name="Vargas-Isla R."/>
            <person name="Ushijima S."/>
            <person name="Smith C.A."/>
            <person name="Ahrendt S."/>
            <person name="Andreopoulos W."/>
            <person name="He G."/>
            <person name="Labutti K."/>
            <person name="Lipzen A."/>
            <person name="Ng V."/>
            <person name="Riley R."/>
            <person name="Sandor L."/>
            <person name="Barry K."/>
            <person name="Martinez A.T."/>
            <person name="Xiao Y."/>
            <person name="Gibbons J.G."/>
            <person name="Terashima K."/>
            <person name="Grigoriev I.V."/>
            <person name="Hibbett D.S."/>
        </authorList>
    </citation>
    <scope>NUCLEOTIDE SEQUENCE</scope>
    <source>
        <strain evidence="5">JLM2183</strain>
    </source>
</reference>
<keyword evidence="6" id="KW-1185">Reference proteome</keyword>
<feature type="region of interest" description="Disordered" evidence="3">
    <location>
        <begin position="124"/>
        <end position="150"/>
    </location>
</feature>
<dbReference type="CDD" id="cd00067">
    <property type="entry name" value="GAL4"/>
    <property type="match status" value="1"/>
</dbReference>
<dbReference type="Proteomes" id="UP001150266">
    <property type="component" value="Unassembled WGS sequence"/>
</dbReference>
<dbReference type="Pfam" id="PF04082">
    <property type="entry name" value="Fungal_trans"/>
    <property type="match status" value="1"/>
</dbReference>
<dbReference type="PANTHER" id="PTHR46910">
    <property type="entry name" value="TRANSCRIPTION FACTOR PDR1"/>
    <property type="match status" value="1"/>
</dbReference>
<dbReference type="EMBL" id="JAOTPV010000034">
    <property type="protein sequence ID" value="KAJ4468790.1"/>
    <property type="molecule type" value="Genomic_DNA"/>
</dbReference>
<dbReference type="GO" id="GO:0008270">
    <property type="term" value="F:zinc ion binding"/>
    <property type="evidence" value="ECO:0007669"/>
    <property type="project" value="InterPro"/>
</dbReference>
<sequence length="836" mass="95262">MSDEDSEPREANKKPRLLNACTNCRLKKIKCDSAIRPGNVCSNCSITYKIECIHAPPKKRGGRIGNSRRKQSIRATVDAILSTRRPFEIPNDPVTVKGLLIDLAKHIRVLEEVIDRYQQEAYSVPHSHSDIPPRNALQPSQEEGITNSSLFPNEIPPFSDGCSTDDLSRKLRIFEFDDNSVRHFGSSSSRTLVKAALDIKKEYTGNANFVNMKSSFKRSEFWSVQPWQEIKHESQLPSFEFPPEDLMIDLFELYFSNFNYLLPILHRPSFLRSVSEGLHNKDRHFGGIVLATCALGALFSNDSRVYENQTASERSIGWKWIRQIQPIKQSFSEPPSISEIQLYIVYMTFVGTTTAPEVCWVLISIGVRLLQDVGAHRKRPDSSKPSIETELWNRSFWNIYTLDILASTLLGRPRAMSQNDFDADLPIDCDDEYWDHPDPSLTFQQPAGQPSMMSYWICFLKLMKILGLTLHTIHSVKSSNMWSATSGLSKREWNEKIVSELDSLLNRWTDEIPDHLRWDPNQDNIQHFNQSVVLYTTYYWTQILVHRPFIPRPGEDSHSGILSLAICTNAARSCLHVLEVQQQRKTNVLAIPNVMALFNSAIVILVNMWRGKHFMGSSSSDISKELIEVHRAINALHFHEHRWEQAGRLADILTEVLSVSHFHQSIPSRLSLKRPRMEDNNKHTVFTLPISPEYNDREDLIQQHATGSRRVSAALNFMEMPILPALQEPDRMFSLPLNSIELGSLPIYRPFDWSMPEIQTAADSWAATGAGYTNLPEPHSTLLESFKNTSFDASLMPPVTINEGLVNNSTPNDPEDWASYMATIDELLQAMDSRNT</sequence>
<dbReference type="GO" id="GO:0000981">
    <property type="term" value="F:DNA-binding transcription factor activity, RNA polymerase II-specific"/>
    <property type="evidence" value="ECO:0007669"/>
    <property type="project" value="InterPro"/>
</dbReference>
<organism evidence="5 6">
    <name type="scientific">Lentinula aciculospora</name>
    <dbReference type="NCBI Taxonomy" id="153920"/>
    <lineage>
        <taxon>Eukaryota</taxon>
        <taxon>Fungi</taxon>
        <taxon>Dikarya</taxon>
        <taxon>Basidiomycota</taxon>
        <taxon>Agaricomycotina</taxon>
        <taxon>Agaricomycetes</taxon>
        <taxon>Agaricomycetidae</taxon>
        <taxon>Agaricales</taxon>
        <taxon>Marasmiineae</taxon>
        <taxon>Omphalotaceae</taxon>
        <taxon>Lentinula</taxon>
    </lineage>
</organism>
<dbReference type="SMART" id="SM00066">
    <property type="entry name" value="GAL4"/>
    <property type="match status" value="1"/>
</dbReference>
<name>A0A9W8ZYN1_9AGAR</name>
<dbReference type="PANTHER" id="PTHR46910:SF38">
    <property type="entry name" value="ZN(2)-C6 FUNGAL-TYPE DOMAIN-CONTAINING PROTEIN"/>
    <property type="match status" value="1"/>
</dbReference>
<dbReference type="GO" id="GO:0006351">
    <property type="term" value="P:DNA-templated transcription"/>
    <property type="evidence" value="ECO:0007669"/>
    <property type="project" value="InterPro"/>
</dbReference>
<evidence type="ECO:0000256" key="2">
    <source>
        <dbReference type="ARBA" id="ARBA00023242"/>
    </source>
</evidence>
<dbReference type="SUPFAM" id="SSF57701">
    <property type="entry name" value="Zn2/Cys6 DNA-binding domain"/>
    <property type="match status" value="1"/>
</dbReference>
<evidence type="ECO:0000313" key="5">
    <source>
        <dbReference type="EMBL" id="KAJ4468790.1"/>
    </source>
</evidence>
<feature type="domain" description="Zn(2)-C6 fungal-type" evidence="4">
    <location>
        <begin position="20"/>
        <end position="54"/>
    </location>
</feature>
<dbReference type="SMART" id="SM00906">
    <property type="entry name" value="Fungal_trans"/>
    <property type="match status" value="1"/>
</dbReference>
<dbReference type="InterPro" id="IPR036864">
    <property type="entry name" value="Zn2-C6_fun-type_DNA-bd_sf"/>
</dbReference>
<accession>A0A9W8ZYN1</accession>
<dbReference type="Gene3D" id="4.10.240.10">
    <property type="entry name" value="Zn(2)-C6 fungal-type DNA-binding domain"/>
    <property type="match status" value="1"/>
</dbReference>
<dbReference type="InterPro" id="IPR007219">
    <property type="entry name" value="XnlR_reg_dom"/>
</dbReference>
<gene>
    <name evidence="5" type="ORF">J3R30DRAFT_3554182</name>
</gene>
<evidence type="ECO:0000256" key="3">
    <source>
        <dbReference type="SAM" id="MobiDB-lite"/>
    </source>
</evidence>
<dbReference type="Pfam" id="PF00172">
    <property type="entry name" value="Zn_clus"/>
    <property type="match status" value="1"/>
</dbReference>
<keyword evidence="2" id="KW-0539">Nucleus</keyword>
<evidence type="ECO:0000259" key="4">
    <source>
        <dbReference type="PROSITE" id="PS50048"/>
    </source>
</evidence>
<dbReference type="PROSITE" id="PS00463">
    <property type="entry name" value="ZN2_CY6_FUNGAL_1"/>
    <property type="match status" value="1"/>
</dbReference>
<comment type="caution">
    <text evidence="5">The sequence shown here is derived from an EMBL/GenBank/DDBJ whole genome shotgun (WGS) entry which is preliminary data.</text>
</comment>
<dbReference type="CDD" id="cd12148">
    <property type="entry name" value="fungal_TF_MHR"/>
    <property type="match status" value="1"/>
</dbReference>